<name>A0A486XJI6_9GAMM</name>
<accession>A0A486XJI6</accession>
<organism evidence="1">
    <name type="scientific">Rheinheimera sp. BAL341</name>
    <dbReference type="NCBI Taxonomy" id="1708203"/>
    <lineage>
        <taxon>Bacteria</taxon>
        <taxon>Pseudomonadati</taxon>
        <taxon>Pseudomonadota</taxon>
        <taxon>Gammaproteobacteria</taxon>
        <taxon>Chromatiales</taxon>
        <taxon>Chromatiaceae</taxon>
        <taxon>Rheinheimera</taxon>
    </lineage>
</organism>
<sequence length="185" mass="20369">MQFNGVAMSVSGFSTTKPRQAIEAYYRQQWQDKIRVVEVQGLHVISHLDDGLLYTVQFTAPNDDGGLIDGFISLSNLPTVSKQNKIELGQGFAKPSGTDVLNDMTSNDGGKRTRMLWLHNRLSVAANVGFYQRNLESDGWLTTFVNDSERQVGGLIVKKGNTEMNVTVKRSSGSTQILVIETGAE</sequence>
<dbReference type="AlphaFoldDB" id="A0A486XJI6"/>
<protein>
    <submittedName>
        <fullName evidence="1">Uncharacterized protein</fullName>
    </submittedName>
</protein>
<proteinExistence type="predicted"/>
<gene>
    <name evidence="1" type="ORF">BAL341_714</name>
</gene>
<evidence type="ECO:0000313" key="1">
    <source>
        <dbReference type="EMBL" id="VHO02300.1"/>
    </source>
</evidence>
<dbReference type="EMBL" id="CAAJGR010000061">
    <property type="protein sequence ID" value="VHO02300.1"/>
    <property type="molecule type" value="Genomic_DNA"/>
</dbReference>
<reference evidence="1" key="1">
    <citation type="submission" date="2019-04" db="EMBL/GenBank/DDBJ databases">
        <authorList>
            <person name="Brambilla D."/>
        </authorList>
    </citation>
    <scope>NUCLEOTIDE SEQUENCE</scope>
    <source>
        <strain evidence="1">BAL1</strain>
    </source>
</reference>